<dbReference type="GO" id="GO:0006313">
    <property type="term" value="P:DNA transposition"/>
    <property type="evidence" value="ECO:0007669"/>
    <property type="project" value="InterPro"/>
</dbReference>
<dbReference type="GO" id="GO:0004803">
    <property type="term" value="F:transposase activity"/>
    <property type="evidence" value="ECO:0007669"/>
    <property type="project" value="InterPro"/>
</dbReference>
<evidence type="ECO:0000313" key="3">
    <source>
        <dbReference type="Proteomes" id="UP000625316"/>
    </source>
</evidence>
<proteinExistence type="predicted"/>
<keyword evidence="1" id="KW-0812">Transmembrane</keyword>
<accession>A0A928VQP3</accession>
<comment type="caution">
    <text evidence="2">The sequence shown here is derived from an EMBL/GenBank/DDBJ whole genome shotgun (WGS) entry which is preliminary data.</text>
</comment>
<keyword evidence="1" id="KW-1133">Transmembrane helix</keyword>
<protein>
    <recommendedName>
        <fullName evidence="4">Transposase</fullName>
    </recommendedName>
</protein>
<dbReference type="Pfam" id="PF03400">
    <property type="entry name" value="DDE_Tnp_IS1"/>
    <property type="match status" value="1"/>
</dbReference>
<dbReference type="RefSeq" id="WP_405127648.1">
    <property type="nucleotide sequence ID" value="NZ_JADEXQ010000122.1"/>
</dbReference>
<sequence length="88" mass="10155">MDHETRGILAYVLADHKDAVFLALISFLSAFDITQFYADYWEAYSSFFKPDVHTVGKANTQQTKREHLTLCTRIKFLAHKIICLSNLD</sequence>
<dbReference type="InterPro" id="IPR005063">
    <property type="entry name" value="Transposase_27"/>
</dbReference>
<dbReference type="GO" id="GO:0003677">
    <property type="term" value="F:DNA binding"/>
    <property type="evidence" value="ECO:0007669"/>
    <property type="project" value="InterPro"/>
</dbReference>
<name>A0A928VQP3_9CYAN</name>
<reference evidence="2" key="1">
    <citation type="submission" date="2020-10" db="EMBL/GenBank/DDBJ databases">
        <authorList>
            <person name="Castelo-Branco R."/>
            <person name="Eusebio N."/>
            <person name="Adriana R."/>
            <person name="Vieira A."/>
            <person name="Brugerolle De Fraissinette N."/>
            <person name="Rezende De Castro R."/>
            <person name="Schneider M.P."/>
            <person name="Vasconcelos V."/>
            <person name="Leao P.N."/>
        </authorList>
    </citation>
    <scope>NUCLEOTIDE SEQUENCE</scope>
    <source>
        <strain evidence="2">LEGE 11480</strain>
    </source>
</reference>
<dbReference type="EMBL" id="JADEXQ010000122">
    <property type="protein sequence ID" value="MBE9032745.1"/>
    <property type="molecule type" value="Genomic_DNA"/>
</dbReference>
<dbReference type="Proteomes" id="UP000625316">
    <property type="component" value="Unassembled WGS sequence"/>
</dbReference>
<keyword evidence="3" id="KW-1185">Reference proteome</keyword>
<evidence type="ECO:0008006" key="4">
    <source>
        <dbReference type="Google" id="ProtNLM"/>
    </source>
</evidence>
<dbReference type="AlphaFoldDB" id="A0A928VQP3"/>
<feature type="transmembrane region" description="Helical" evidence="1">
    <location>
        <begin position="20"/>
        <end position="38"/>
    </location>
</feature>
<organism evidence="2 3">
    <name type="scientific">Romeriopsis navalis LEGE 11480</name>
    <dbReference type="NCBI Taxonomy" id="2777977"/>
    <lineage>
        <taxon>Bacteria</taxon>
        <taxon>Bacillati</taxon>
        <taxon>Cyanobacteriota</taxon>
        <taxon>Cyanophyceae</taxon>
        <taxon>Leptolyngbyales</taxon>
        <taxon>Leptolyngbyaceae</taxon>
        <taxon>Romeriopsis</taxon>
        <taxon>Romeriopsis navalis</taxon>
    </lineage>
</organism>
<keyword evidence="1" id="KW-0472">Membrane</keyword>
<evidence type="ECO:0000313" key="2">
    <source>
        <dbReference type="EMBL" id="MBE9032745.1"/>
    </source>
</evidence>
<gene>
    <name evidence="2" type="ORF">IQ266_23695</name>
</gene>
<evidence type="ECO:0000256" key="1">
    <source>
        <dbReference type="SAM" id="Phobius"/>
    </source>
</evidence>